<dbReference type="STRING" id="1202724.AM493_11090"/>
<dbReference type="AlphaFoldDB" id="A0A0M9VIA8"/>
<proteinExistence type="predicted"/>
<gene>
    <name evidence="1" type="ORF">AM493_11090</name>
</gene>
<evidence type="ECO:0000313" key="1">
    <source>
        <dbReference type="EMBL" id="KOS06516.1"/>
    </source>
</evidence>
<comment type="caution">
    <text evidence="1">The sequence shown here is derived from an EMBL/GenBank/DDBJ whole genome shotgun (WGS) entry which is preliminary data.</text>
</comment>
<keyword evidence="2" id="KW-1185">Reference proteome</keyword>
<dbReference type="EMBL" id="LIYD01000005">
    <property type="protein sequence ID" value="KOS06516.1"/>
    <property type="molecule type" value="Genomic_DNA"/>
</dbReference>
<reference evidence="1 2" key="1">
    <citation type="submission" date="2015-08" db="EMBL/GenBank/DDBJ databases">
        <title>Whole genome sequence of Flavobacterium akiainvivens IK-1T, from decaying Wikstroemia oahuensis, an endemic Hawaiian shrub.</title>
        <authorList>
            <person name="Wan X."/>
            <person name="Hou S."/>
            <person name="Saito J."/>
            <person name="Donachie S."/>
        </authorList>
    </citation>
    <scope>NUCLEOTIDE SEQUENCE [LARGE SCALE GENOMIC DNA]</scope>
    <source>
        <strain evidence="1 2">IK-1</strain>
    </source>
</reference>
<accession>A0A0M9VIA8</accession>
<organism evidence="1 2">
    <name type="scientific">Flavobacterium akiainvivens</name>
    <dbReference type="NCBI Taxonomy" id="1202724"/>
    <lineage>
        <taxon>Bacteria</taxon>
        <taxon>Pseudomonadati</taxon>
        <taxon>Bacteroidota</taxon>
        <taxon>Flavobacteriia</taxon>
        <taxon>Flavobacteriales</taxon>
        <taxon>Flavobacteriaceae</taxon>
        <taxon>Flavobacterium</taxon>
    </lineage>
</organism>
<evidence type="ECO:0000313" key="2">
    <source>
        <dbReference type="Proteomes" id="UP000037755"/>
    </source>
</evidence>
<evidence type="ECO:0008006" key="3">
    <source>
        <dbReference type="Google" id="ProtNLM"/>
    </source>
</evidence>
<sequence>MKTLTRYILLLILTLSLTSAGVHKFYVSVWQLEHKPEKQTLQITGRIFIDDLDKLLETKYGKKFYLATDREIAETTATVTKYIADKMTVKVNGKAQALTFLAKEVEDDVLLCYLTVPAPKKVTSVEVRNTLLQDLFAEQQNITHIKVGPDKKSLLLTKDNPNGTAAF</sequence>
<dbReference type="Pfam" id="PF20420">
    <property type="entry name" value="DUF6702"/>
    <property type="match status" value="1"/>
</dbReference>
<protein>
    <recommendedName>
        <fullName evidence="3">Peptidase E</fullName>
    </recommendedName>
</protein>
<dbReference type="InterPro" id="IPR046525">
    <property type="entry name" value="DUF6702"/>
</dbReference>
<name>A0A0M9VIA8_9FLAO</name>
<dbReference type="Proteomes" id="UP000037755">
    <property type="component" value="Unassembled WGS sequence"/>
</dbReference>
<dbReference type="RefSeq" id="WP_054408104.1">
    <property type="nucleotide sequence ID" value="NZ_FOYA01000001.1"/>
</dbReference>
<dbReference type="PATRIC" id="fig|1202724.3.peg.2302"/>